<evidence type="ECO:0000256" key="1">
    <source>
        <dbReference type="ARBA" id="ARBA00004448"/>
    </source>
</evidence>
<dbReference type="AlphaFoldDB" id="A0AAV7FJC0"/>
<dbReference type="GO" id="GO:0046872">
    <property type="term" value="F:metal ion binding"/>
    <property type="evidence" value="ECO:0007669"/>
    <property type="project" value="UniProtKB-KW"/>
</dbReference>
<dbReference type="PROSITE" id="PS51002">
    <property type="entry name" value="CYTB_NTER"/>
    <property type="match status" value="1"/>
</dbReference>
<dbReference type="Proteomes" id="UP000775213">
    <property type="component" value="Unassembled WGS sequence"/>
</dbReference>
<dbReference type="InterPro" id="IPR048260">
    <property type="entry name" value="Cytochrome_b_C_euk/bac"/>
</dbReference>
<feature type="transmembrane region" description="Helical" evidence="15">
    <location>
        <begin position="12"/>
        <end position="31"/>
    </location>
</feature>
<evidence type="ECO:0000256" key="14">
    <source>
        <dbReference type="ARBA" id="ARBA00023136"/>
    </source>
</evidence>
<dbReference type="PROSITE" id="PS51003">
    <property type="entry name" value="CYTB_CTER"/>
    <property type="match status" value="1"/>
</dbReference>
<dbReference type="Gene3D" id="1.20.810.10">
    <property type="entry name" value="Cytochrome Bc1 Complex, Chain C"/>
    <property type="match status" value="2"/>
</dbReference>
<sequence>MRDVNYGWLIRYLHANTASFFFIFVYLHIGRGLYYGSYKSPRVLLWSIGVIILVLIMAIAFLGYVLPYGFSVNNATLNRFFSLHYLLPFVLAALVAMHILTLHEHGSSNPLGVSGNTDRLPFHPYFVFKDLVTVFAFLLALGTFVFFMPNVLGHSDNYIPANPMQTPPSIVPEWYLLPFYAILRSIPNKLVGVIAMFSALLILLAMPILDTSRIRGNQFRPFMRFAFWLFVGNFLILMFIGSQHVASPYIEIGAVATAFYFAWFVFQAQPFHLVTPSPWPLLTSFTLLILTSGTVIYFNGYANPFSSFGGGLTLVLIGFVTTASSITLWFRDVVTEGTFLGDHTFPVQKAYLHSSLAPTVEIGSQWPPAGIPVINAFELPLLNTILLLSSGATVTYAHHSLIQGNRRGTILGLIITIAFAVLFTACQGIEYSNAGFTIADGVYGSTFFFSTGFHGIHVLVGTIFILVGFFRILSYHVTDMHHLGFEASILYWHFVDVVWLFLFVLVYWWGS</sequence>
<feature type="transmembrane region" description="Helical" evidence="15">
    <location>
        <begin position="278"/>
        <end position="298"/>
    </location>
</feature>
<evidence type="ECO:0000259" key="18">
    <source>
        <dbReference type="PROSITE" id="PS51003"/>
    </source>
</evidence>
<dbReference type="SUPFAM" id="SSF81342">
    <property type="entry name" value="Transmembrane di-heme cytochromes"/>
    <property type="match status" value="1"/>
</dbReference>
<dbReference type="InterPro" id="IPR027387">
    <property type="entry name" value="Cytb/b6-like_sf"/>
</dbReference>
<dbReference type="Pfam" id="PF13631">
    <property type="entry name" value="Cytochrom_B_N_2"/>
    <property type="match status" value="1"/>
</dbReference>
<keyword evidence="8" id="KW-0479">Metal-binding</keyword>
<keyword evidence="4" id="KW-0813">Transport</keyword>
<feature type="transmembrane region" description="Helical" evidence="15">
    <location>
        <begin position="43"/>
        <end position="65"/>
    </location>
</feature>
<dbReference type="Pfam" id="PF00032">
    <property type="entry name" value="Cytochrom_B_C"/>
    <property type="match status" value="1"/>
</dbReference>
<evidence type="ECO:0000256" key="7">
    <source>
        <dbReference type="ARBA" id="ARBA00022692"/>
    </source>
</evidence>
<dbReference type="CDD" id="cd01665">
    <property type="entry name" value="Cyt_c_Oxidase_III"/>
    <property type="match status" value="1"/>
</dbReference>
<feature type="domain" description="Cytochrome b/b6 C-terminal region profile" evidence="18">
    <location>
        <begin position="112"/>
        <end position="283"/>
    </location>
</feature>
<dbReference type="GO" id="GO:0004129">
    <property type="term" value="F:cytochrome-c oxidase activity"/>
    <property type="evidence" value="ECO:0007669"/>
    <property type="project" value="InterPro"/>
</dbReference>
<dbReference type="SUPFAM" id="SSF81648">
    <property type="entry name" value="a domain/subunit of cytochrome bc1 complex (Ubiquinol-cytochrome c reductase)"/>
    <property type="match status" value="1"/>
</dbReference>
<keyword evidence="10" id="KW-0249">Electron transport</keyword>
<evidence type="ECO:0000259" key="16">
    <source>
        <dbReference type="PROSITE" id="PS50253"/>
    </source>
</evidence>
<keyword evidence="11 15" id="KW-1133">Transmembrane helix</keyword>
<dbReference type="InterPro" id="IPR036150">
    <property type="entry name" value="Cyt_b/b6_C_sf"/>
</dbReference>
<evidence type="ECO:0000256" key="15">
    <source>
        <dbReference type="SAM" id="Phobius"/>
    </source>
</evidence>
<comment type="caution">
    <text evidence="19">The sequence shown here is derived from an EMBL/GenBank/DDBJ whole genome shotgun (WGS) entry which is preliminary data.</text>
</comment>
<comment type="subcellular location">
    <subcellularLocation>
        <location evidence="1">Mitochondrion inner membrane</location>
        <topology evidence="1">Multi-pass membrane protein</topology>
    </subcellularLocation>
</comment>
<proteinExistence type="predicted"/>
<feature type="transmembrane region" description="Helical" evidence="15">
    <location>
        <begin position="221"/>
        <end position="240"/>
    </location>
</feature>
<dbReference type="Gene3D" id="1.20.120.80">
    <property type="entry name" value="Cytochrome c oxidase, subunit III, four-helix bundle"/>
    <property type="match status" value="1"/>
</dbReference>
<dbReference type="InterPro" id="IPR013833">
    <property type="entry name" value="Cyt_c_oxidase_su3_a-hlx"/>
</dbReference>
<evidence type="ECO:0000256" key="3">
    <source>
        <dbReference type="ARBA" id="ARBA00013531"/>
    </source>
</evidence>
<feature type="transmembrane region" description="Helical" evidence="15">
    <location>
        <begin position="310"/>
        <end position="330"/>
    </location>
</feature>
<evidence type="ECO:0000256" key="2">
    <source>
        <dbReference type="ARBA" id="ARBA00011164"/>
    </source>
</evidence>
<dbReference type="InterPro" id="IPR005797">
    <property type="entry name" value="Cyt_b/b6_N"/>
</dbReference>
<feature type="transmembrane region" description="Helical" evidence="15">
    <location>
        <begin position="190"/>
        <end position="209"/>
    </location>
</feature>
<dbReference type="PANTHER" id="PTHR19271:SF16">
    <property type="entry name" value="CYTOCHROME B"/>
    <property type="match status" value="1"/>
</dbReference>
<evidence type="ECO:0000313" key="19">
    <source>
        <dbReference type="EMBL" id="KAH0446550.1"/>
    </source>
</evidence>
<dbReference type="InterPro" id="IPR005798">
    <property type="entry name" value="Cyt_b/b6_C"/>
</dbReference>
<evidence type="ECO:0000256" key="11">
    <source>
        <dbReference type="ARBA" id="ARBA00022989"/>
    </source>
</evidence>
<feature type="transmembrane region" description="Helical" evidence="15">
    <location>
        <begin position="451"/>
        <end position="470"/>
    </location>
</feature>
<dbReference type="CDD" id="cd00290">
    <property type="entry name" value="cytochrome_b_C"/>
    <property type="match status" value="1"/>
</dbReference>
<dbReference type="GO" id="GO:0006122">
    <property type="term" value="P:mitochondrial electron transport, ubiquinol to cytochrome c"/>
    <property type="evidence" value="ECO:0007669"/>
    <property type="project" value="TreeGrafter"/>
</dbReference>
<evidence type="ECO:0000256" key="4">
    <source>
        <dbReference type="ARBA" id="ARBA00022448"/>
    </source>
</evidence>
<keyword evidence="9" id="KW-0999">Mitochondrion inner membrane</keyword>
<dbReference type="Pfam" id="PF00033">
    <property type="entry name" value="Cytochrome_B"/>
    <property type="match status" value="1"/>
</dbReference>
<dbReference type="InterPro" id="IPR000298">
    <property type="entry name" value="Cyt_c_oxidase-like_su3"/>
</dbReference>
<feature type="transmembrane region" description="Helical" evidence="15">
    <location>
        <begin position="410"/>
        <end position="431"/>
    </location>
</feature>
<keyword evidence="20" id="KW-1185">Reference proteome</keyword>
<organism evidence="19 20">
    <name type="scientific">Dendrobium chrysotoxum</name>
    <name type="common">Orchid</name>
    <dbReference type="NCBI Taxonomy" id="161865"/>
    <lineage>
        <taxon>Eukaryota</taxon>
        <taxon>Viridiplantae</taxon>
        <taxon>Streptophyta</taxon>
        <taxon>Embryophyta</taxon>
        <taxon>Tracheophyta</taxon>
        <taxon>Spermatophyta</taxon>
        <taxon>Magnoliopsida</taxon>
        <taxon>Liliopsida</taxon>
        <taxon>Asparagales</taxon>
        <taxon>Orchidaceae</taxon>
        <taxon>Epidendroideae</taxon>
        <taxon>Malaxideae</taxon>
        <taxon>Dendrobiinae</taxon>
        <taxon>Dendrobium</taxon>
    </lineage>
</organism>
<evidence type="ECO:0000259" key="17">
    <source>
        <dbReference type="PROSITE" id="PS51002"/>
    </source>
</evidence>
<name>A0AAV7FJC0_DENCH</name>
<feature type="transmembrane region" description="Helical" evidence="15">
    <location>
        <begin position="246"/>
        <end position="266"/>
    </location>
</feature>
<dbReference type="PANTHER" id="PTHR19271">
    <property type="entry name" value="CYTOCHROME B"/>
    <property type="match status" value="1"/>
</dbReference>
<evidence type="ECO:0000256" key="9">
    <source>
        <dbReference type="ARBA" id="ARBA00022792"/>
    </source>
</evidence>
<keyword evidence="12" id="KW-0408">Iron</keyword>
<dbReference type="GO" id="GO:0008121">
    <property type="term" value="F:quinol-cytochrome-c reductase activity"/>
    <property type="evidence" value="ECO:0007669"/>
    <property type="project" value="TreeGrafter"/>
</dbReference>
<feature type="transmembrane region" description="Helical" evidence="15">
    <location>
        <begin position="490"/>
        <end position="510"/>
    </location>
</feature>
<dbReference type="GO" id="GO:0005743">
    <property type="term" value="C:mitochondrial inner membrane"/>
    <property type="evidence" value="ECO:0007669"/>
    <property type="project" value="UniProtKB-SubCell"/>
</dbReference>
<feature type="transmembrane region" description="Helical" evidence="15">
    <location>
        <begin position="124"/>
        <end position="148"/>
    </location>
</feature>
<dbReference type="SUPFAM" id="SSF81452">
    <property type="entry name" value="Cytochrome c oxidase subunit III-like"/>
    <property type="match status" value="1"/>
</dbReference>
<evidence type="ECO:0000313" key="20">
    <source>
        <dbReference type="Proteomes" id="UP000775213"/>
    </source>
</evidence>
<feature type="transmembrane region" description="Helical" evidence="15">
    <location>
        <begin position="85"/>
        <end position="103"/>
    </location>
</feature>
<dbReference type="EMBL" id="JAGFBR010000186">
    <property type="protein sequence ID" value="KAH0446550.1"/>
    <property type="molecule type" value="Genomic_DNA"/>
</dbReference>
<keyword evidence="7 15" id="KW-0812">Transmembrane</keyword>
<accession>A0AAV7FJC0</accession>
<evidence type="ECO:0000256" key="8">
    <source>
        <dbReference type="ARBA" id="ARBA00022723"/>
    </source>
</evidence>
<protein>
    <recommendedName>
        <fullName evidence="3">Cytochrome b</fullName>
    </recommendedName>
</protein>
<dbReference type="InterPro" id="IPR033945">
    <property type="entry name" value="Cyt_c_oxase_su3_dom"/>
</dbReference>
<dbReference type="GO" id="GO:0016491">
    <property type="term" value="F:oxidoreductase activity"/>
    <property type="evidence" value="ECO:0007669"/>
    <property type="project" value="UniProtKB-UniRule"/>
</dbReference>
<comment type="subunit">
    <text evidence="2">Component of the cytochrome c oxidase (complex IV, CIV), a multisubunit enzyme composed of a catalytic core of 3 subunits and several supernumerary subunits. The complex exists as a monomer or a dimer and forms supercomplexes (SCs) in the inner mitochondrial membrane with ubiquinol-cytochrome c oxidoreductase (cytochrome b-c1 complex, complex III, CIII).</text>
</comment>
<evidence type="ECO:0000256" key="6">
    <source>
        <dbReference type="ARBA" id="ARBA00022660"/>
    </source>
</evidence>
<reference evidence="19 20" key="1">
    <citation type="journal article" date="2021" name="Hortic Res">
        <title>Chromosome-scale assembly of the Dendrobium chrysotoxum genome enhances the understanding of orchid evolution.</title>
        <authorList>
            <person name="Zhang Y."/>
            <person name="Zhang G.Q."/>
            <person name="Zhang D."/>
            <person name="Liu X.D."/>
            <person name="Xu X.Y."/>
            <person name="Sun W.H."/>
            <person name="Yu X."/>
            <person name="Zhu X."/>
            <person name="Wang Z.W."/>
            <person name="Zhao X."/>
            <person name="Zhong W.Y."/>
            <person name="Chen H."/>
            <person name="Yin W.L."/>
            <person name="Huang T."/>
            <person name="Niu S.C."/>
            <person name="Liu Z.J."/>
        </authorList>
    </citation>
    <scope>NUCLEOTIDE SEQUENCE [LARGE SCALE GENOMIC DNA]</scope>
    <source>
        <strain evidence="19">Lindl</strain>
    </source>
</reference>
<feature type="domain" description="Heme-copper oxidase subunit III family profile" evidence="16">
    <location>
        <begin position="267"/>
        <end position="511"/>
    </location>
</feature>
<gene>
    <name evidence="19" type="ORF">IEQ34_024614</name>
</gene>
<feature type="domain" description="Cytochrome b/b6 N-terminal region profile" evidence="17">
    <location>
        <begin position="1"/>
        <end position="158"/>
    </location>
</feature>
<evidence type="ECO:0000256" key="13">
    <source>
        <dbReference type="ARBA" id="ARBA00023128"/>
    </source>
</evidence>
<keyword evidence="13" id="KW-0496">Mitochondrion</keyword>
<dbReference type="InterPro" id="IPR016174">
    <property type="entry name" value="Di-haem_cyt_TM"/>
</dbReference>
<dbReference type="InterPro" id="IPR035973">
    <property type="entry name" value="Cyt_c_oxidase_su3-like_sf"/>
</dbReference>
<evidence type="ECO:0000256" key="5">
    <source>
        <dbReference type="ARBA" id="ARBA00022617"/>
    </source>
</evidence>
<keyword evidence="5" id="KW-0349">Heme</keyword>
<keyword evidence="6" id="KW-0679">Respiratory chain</keyword>
<evidence type="ECO:0000256" key="12">
    <source>
        <dbReference type="ARBA" id="ARBA00023004"/>
    </source>
</evidence>
<dbReference type="PROSITE" id="PS50253">
    <property type="entry name" value="COX3"/>
    <property type="match status" value="1"/>
</dbReference>
<evidence type="ECO:0000256" key="10">
    <source>
        <dbReference type="ARBA" id="ARBA00022982"/>
    </source>
</evidence>
<dbReference type="Pfam" id="PF00510">
    <property type="entry name" value="COX3"/>
    <property type="match status" value="2"/>
</dbReference>
<keyword evidence="14 15" id="KW-0472">Membrane</keyword>